<evidence type="ECO:0000256" key="1">
    <source>
        <dbReference type="PROSITE-ProRule" id="PRU00023"/>
    </source>
</evidence>
<dbReference type="SMART" id="SM00248">
    <property type="entry name" value="ANK"/>
    <property type="match status" value="5"/>
</dbReference>
<feature type="domain" description="AMP-dependent synthetase/ligase" evidence="2">
    <location>
        <begin position="2"/>
        <end position="282"/>
    </location>
</feature>
<dbReference type="InterPro" id="IPR000873">
    <property type="entry name" value="AMP-dep_synth/lig_dom"/>
</dbReference>
<dbReference type="GO" id="GO:0044550">
    <property type="term" value="P:secondary metabolite biosynthetic process"/>
    <property type="evidence" value="ECO:0007669"/>
    <property type="project" value="TreeGrafter"/>
</dbReference>
<dbReference type="PROSITE" id="PS50088">
    <property type="entry name" value="ANK_REPEAT"/>
    <property type="match status" value="3"/>
</dbReference>
<dbReference type="InterPro" id="IPR045851">
    <property type="entry name" value="AMP-bd_C_sf"/>
</dbReference>
<dbReference type="SUPFAM" id="SSF47336">
    <property type="entry name" value="ACP-like"/>
    <property type="match status" value="1"/>
</dbReference>
<dbReference type="InterPro" id="IPR002110">
    <property type="entry name" value="Ankyrin_rpt"/>
</dbReference>
<dbReference type="PANTHER" id="PTHR45527">
    <property type="entry name" value="NONRIBOSOMAL PEPTIDE SYNTHETASE"/>
    <property type="match status" value="1"/>
</dbReference>
<evidence type="ECO:0000259" key="2">
    <source>
        <dbReference type="Pfam" id="PF00501"/>
    </source>
</evidence>
<dbReference type="InterPro" id="IPR036770">
    <property type="entry name" value="Ankyrin_rpt-contain_sf"/>
</dbReference>
<gene>
    <name evidence="3" type="ORF">OSTLU_31263</name>
</gene>
<dbReference type="KEGG" id="olu:OSTLU_31263"/>
<dbReference type="InterPro" id="IPR042099">
    <property type="entry name" value="ANL_N_sf"/>
</dbReference>
<dbReference type="GO" id="GO:0031177">
    <property type="term" value="F:phosphopantetheine binding"/>
    <property type="evidence" value="ECO:0007669"/>
    <property type="project" value="TreeGrafter"/>
</dbReference>
<dbReference type="Pfam" id="PF00023">
    <property type="entry name" value="Ank"/>
    <property type="match status" value="1"/>
</dbReference>
<dbReference type="Gene3D" id="3.40.50.12780">
    <property type="entry name" value="N-terminal domain of ligase-like"/>
    <property type="match status" value="1"/>
</dbReference>
<feature type="repeat" description="ANK" evidence="1">
    <location>
        <begin position="574"/>
        <end position="606"/>
    </location>
</feature>
<dbReference type="GO" id="GO:0043041">
    <property type="term" value="P:amino acid activation for nonribosomal peptide biosynthetic process"/>
    <property type="evidence" value="ECO:0007669"/>
    <property type="project" value="TreeGrafter"/>
</dbReference>
<dbReference type="GO" id="GO:0005737">
    <property type="term" value="C:cytoplasm"/>
    <property type="evidence" value="ECO:0007669"/>
    <property type="project" value="TreeGrafter"/>
</dbReference>
<evidence type="ECO:0000313" key="4">
    <source>
        <dbReference type="Proteomes" id="UP000001568"/>
    </source>
</evidence>
<keyword evidence="4" id="KW-1185">Reference proteome</keyword>
<dbReference type="GeneID" id="5001286"/>
<dbReference type="OMA" id="GRRDWEM"/>
<dbReference type="RefSeq" id="XP_001417290.1">
    <property type="nucleotide sequence ID" value="XM_001417253.1"/>
</dbReference>
<dbReference type="Proteomes" id="UP000001568">
    <property type="component" value="Chromosome 4"/>
</dbReference>
<dbReference type="Gene3D" id="3.30.300.30">
    <property type="match status" value="1"/>
</dbReference>
<dbReference type="Pfam" id="PF00501">
    <property type="entry name" value="AMP-binding"/>
    <property type="match status" value="1"/>
</dbReference>
<dbReference type="InterPro" id="IPR036736">
    <property type="entry name" value="ACP-like_sf"/>
</dbReference>
<evidence type="ECO:0000313" key="3">
    <source>
        <dbReference type="EMBL" id="ABO95583.1"/>
    </source>
</evidence>
<dbReference type="eggNOG" id="KOG4177">
    <property type="taxonomic scope" value="Eukaryota"/>
</dbReference>
<dbReference type="EMBL" id="CP000584">
    <property type="protein sequence ID" value="ABO95583.1"/>
    <property type="molecule type" value="Genomic_DNA"/>
</dbReference>
<dbReference type="PANTHER" id="PTHR45527:SF1">
    <property type="entry name" value="FATTY ACID SYNTHASE"/>
    <property type="match status" value="1"/>
</dbReference>
<dbReference type="Pfam" id="PF12796">
    <property type="entry name" value="Ank_2"/>
    <property type="match status" value="1"/>
</dbReference>
<dbReference type="SUPFAM" id="SSF56801">
    <property type="entry name" value="Acetyl-CoA synthetase-like"/>
    <property type="match status" value="1"/>
</dbReference>
<dbReference type="SUPFAM" id="SSF48403">
    <property type="entry name" value="Ankyrin repeat"/>
    <property type="match status" value="1"/>
</dbReference>
<dbReference type="OrthoDB" id="408177at2759"/>
<reference evidence="3 4" key="1">
    <citation type="journal article" date="2007" name="Proc. Natl. Acad. Sci. U.S.A.">
        <title>The tiny eukaryote Ostreococcus provides genomic insights into the paradox of plankton speciation.</title>
        <authorList>
            <person name="Palenik B."/>
            <person name="Grimwood J."/>
            <person name="Aerts A."/>
            <person name="Rouze P."/>
            <person name="Salamov A."/>
            <person name="Putnam N."/>
            <person name="Dupont C."/>
            <person name="Jorgensen R."/>
            <person name="Derelle E."/>
            <person name="Rombauts S."/>
            <person name="Zhou K."/>
            <person name="Otillar R."/>
            <person name="Merchant S.S."/>
            <person name="Podell S."/>
            <person name="Gaasterland T."/>
            <person name="Napoli C."/>
            <person name="Gendler K."/>
            <person name="Manuell A."/>
            <person name="Tai V."/>
            <person name="Vallon O."/>
            <person name="Piganeau G."/>
            <person name="Jancek S."/>
            <person name="Heijde M."/>
            <person name="Jabbari K."/>
            <person name="Bowler C."/>
            <person name="Lohr M."/>
            <person name="Robbens S."/>
            <person name="Werner G."/>
            <person name="Dubchak I."/>
            <person name="Pazour G.J."/>
            <person name="Ren Q."/>
            <person name="Paulsen I."/>
            <person name="Delwiche C."/>
            <person name="Schmutz J."/>
            <person name="Rokhsar D."/>
            <person name="Van de Peer Y."/>
            <person name="Moreau H."/>
            <person name="Grigoriev I.V."/>
        </authorList>
    </citation>
    <scope>NUCLEOTIDE SEQUENCE [LARGE SCALE GENOMIC DNA]</scope>
    <source>
        <strain evidence="3 4">CCE9901</strain>
    </source>
</reference>
<dbReference type="Gene3D" id="1.25.40.20">
    <property type="entry name" value="Ankyrin repeat-containing domain"/>
    <property type="match status" value="2"/>
</dbReference>
<feature type="repeat" description="ANK" evidence="1">
    <location>
        <begin position="691"/>
        <end position="723"/>
    </location>
</feature>
<sequence>MFAGMAVSPMSTRDPAKRLASVFADADVRIVIVRDGDEALKVGELTNAKVFTVEALFRAQQRSATATIAVKADDASHVFFTSGSTGRPKGCVASHAALLSYCEAKNIAHEIDGTSVVYCASSHMFDPHFTDFCSAIVAGCTLTSASREVTFARLGDALRVSSATHCLTTPILLSSVREIPSLKYLRLVALGGETMSKSLAQAWLDAGVRVANTYGVTECVAYQTFCEIKQASNDDLRTLGDPLPGNTFIFAADPGDDPTLTAKAGELAELWIGGRQVGNGYLNRPELTSARFKNNLYRTGDIVKVSSDGQHILVGRRDDQVKISGQRVELGEVEDAIRRTCSAFTREVKCVLASTTKQLIAYCTGSFTDVDTVVTAAMRYAVAREIPQHMVPSMFVFLDELPMTSTGKVSRADLSRREVDVREQGCAIKFGEFGADLARIWSDELGVDVTHGDADFTANGGDSLRALRVVQRVKALIIKEDVDAGGGTFGEALGAFAPIELLQRSRLNDYARFIRGSVEDWPSRYATDSDADEAEATLSDIDIGLHVLIRASAAGHVSLVKLLVDAGVSVDPNSRSTPLHVACANARVECVRALLDSGASVNALGTSRRTPLIFAVSSPMCTSELVKILLGRGAAIGAVDEDKQTVLHAAARVGAASSVIGTLLDAQSTSSAKGKASKKALMLHVNALDVWGRTALHWASVNGHRNACKSLLERDVDASIKDVNGETARDIAERRALCSAQERPRGGRPSTWGDIANLLGGSGATKHLKASLA</sequence>
<dbReference type="Gene3D" id="1.10.1200.10">
    <property type="entry name" value="ACP-like"/>
    <property type="match status" value="1"/>
</dbReference>
<protein>
    <recommendedName>
        <fullName evidence="2">AMP-dependent synthetase/ligase domain-containing protein</fullName>
    </recommendedName>
</protein>
<dbReference type="Gramene" id="ABO95583">
    <property type="protein sequence ID" value="ABO95583"/>
    <property type="gene ID" value="OSTLU_31263"/>
</dbReference>
<accession>A4RW99</accession>
<name>A4RW99_OSTLU</name>
<keyword evidence="1" id="KW-0040">ANK repeat</keyword>
<dbReference type="STRING" id="436017.A4RW99"/>
<dbReference type="eggNOG" id="KOG1178">
    <property type="taxonomic scope" value="Eukaryota"/>
</dbReference>
<dbReference type="PROSITE" id="PS00455">
    <property type="entry name" value="AMP_BINDING"/>
    <property type="match status" value="1"/>
</dbReference>
<organism evidence="3 4">
    <name type="scientific">Ostreococcus lucimarinus (strain CCE9901)</name>
    <dbReference type="NCBI Taxonomy" id="436017"/>
    <lineage>
        <taxon>Eukaryota</taxon>
        <taxon>Viridiplantae</taxon>
        <taxon>Chlorophyta</taxon>
        <taxon>Mamiellophyceae</taxon>
        <taxon>Mamiellales</taxon>
        <taxon>Bathycoccaceae</taxon>
        <taxon>Ostreococcus</taxon>
    </lineage>
</organism>
<dbReference type="HOGENOM" id="CLU_361858_0_0_1"/>
<dbReference type="InterPro" id="IPR020845">
    <property type="entry name" value="AMP-binding_CS"/>
</dbReference>
<dbReference type="AlphaFoldDB" id="A4RW99"/>
<feature type="repeat" description="ANK" evidence="1">
    <location>
        <begin position="607"/>
        <end position="641"/>
    </location>
</feature>
<dbReference type="PROSITE" id="PS50297">
    <property type="entry name" value="ANK_REP_REGION"/>
    <property type="match status" value="2"/>
</dbReference>
<proteinExistence type="predicted"/>